<keyword evidence="3" id="KW-1185">Reference proteome</keyword>
<reference evidence="2 3" key="1">
    <citation type="submission" date="2016-12" db="EMBL/GenBank/DDBJ databases">
        <title>The draft genome sequence of HSLHS2.</title>
        <authorList>
            <person name="Hu D."/>
            <person name="Wang L."/>
            <person name="Shao Z."/>
        </authorList>
    </citation>
    <scope>NUCLEOTIDE SEQUENCE [LARGE SCALE GENOMIC DNA]</scope>
    <source>
        <strain evidence="2">MCCC 1A06712</strain>
    </source>
</reference>
<evidence type="ECO:0000313" key="3">
    <source>
        <dbReference type="Proteomes" id="UP000194664"/>
    </source>
</evidence>
<dbReference type="Proteomes" id="UP000194664">
    <property type="component" value="Unassembled WGS sequence"/>
</dbReference>
<accession>A0A251WUN7</accession>
<feature type="transmembrane region" description="Helical" evidence="1">
    <location>
        <begin position="144"/>
        <end position="162"/>
    </location>
</feature>
<organism evidence="2 3">
    <name type="scientific">Marivivens niveibacter</name>
    <dbReference type="NCBI Taxonomy" id="1930667"/>
    <lineage>
        <taxon>Bacteria</taxon>
        <taxon>Pseudomonadati</taxon>
        <taxon>Pseudomonadota</taxon>
        <taxon>Alphaproteobacteria</taxon>
        <taxon>Rhodobacterales</taxon>
        <taxon>Paracoccaceae</taxon>
        <taxon>Marivivens group</taxon>
        <taxon>Marivivens</taxon>
    </lineage>
</organism>
<gene>
    <name evidence="2" type="ORF">BVC71_15240</name>
</gene>
<keyword evidence="1" id="KW-1133">Transmembrane helix</keyword>
<feature type="transmembrane region" description="Helical" evidence="1">
    <location>
        <begin position="12"/>
        <end position="31"/>
    </location>
</feature>
<evidence type="ECO:0000313" key="2">
    <source>
        <dbReference type="EMBL" id="OUD08157.1"/>
    </source>
</evidence>
<feature type="transmembrane region" description="Helical" evidence="1">
    <location>
        <begin position="65"/>
        <end position="89"/>
    </location>
</feature>
<keyword evidence="1" id="KW-0812">Transmembrane</keyword>
<dbReference type="AlphaFoldDB" id="A0A251WUN7"/>
<dbReference type="EMBL" id="MSPP01000008">
    <property type="protein sequence ID" value="OUD08157.1"/>
    <property type="molecule type" value="Genomic_DNA"/>
</dbReference>
<comment type="caution">
    <text evidence="2">The sequence shown here is derived from an EMBL/GenBank/DDBJ whole genome shotgun (WGS) entry which is preliminary data.</text>
</comment>
<protein>
    <submittedName>
        <fullName evidence="2">Rod shape-determining protein MreD</fullName>
    </submittedName>
</protein>
<keyword evidence="1" id="KW-0472">Membrane</keyword>
<sequence>MNEIQTTRRWLGRVMFVVISYIILFAQLMPLSTEPSQWAPPDILMLITMAWVVRRPDLAPIGLIALIHFSADLLLLRPPGLWTVLVIISTEILRAKSSEFRSLAFPFEWISVAGTLIALFFAHRIVLMIMFLPQAPIMLTLSQLLMTILAYPLVTFLSYVAFGVSRPALGEVDDRGRRL</sequence>
<name>A0A251WUN7_9RHOB</name>
<proteinExistence type="predicted"/>
<evidence type="ECO:0000256" key="1">
    <source>
        <dbReference type="SAM" id="Phobius"/>
    </source>
</evidence>
<feature type="transmembrane region" description="Helical" evidence="1">
    <location>
        <begin position="109"/>
        <end position="132"/>
    </location>
</feature>